<evidence type="ECO:0000313" key="1">
    <source>
        <dbReference type="EMBL" id="ROH76246.1"/>
    </source>
</evidence>
<gene>
    <name evidence="1" type="ORF">EC392_15910</name>
</gene>
<dbReference type="AlphaFoldDB" id="A0A3N0U6L6"/>
<reference evidence="1 2" key="1">
    <citation type="submission" date="2018-10" db="EMBL/GenBank/DDBJ databases">
        <title>New species genome.</title>
        <authorList>
            <person name="Li Y."/>
        </authorList>
    </citation>
    <scope>NUCLEOTIDE SEQUENCE [LARGE SCALE GENOMIC DNA]</scope>
    <source>
        <strain evidence="1 2">L6_4B</strain>
    </source>
</reference>
<dbReference type="EMBL" id="RJUJ01000025">
    <property type="protein sequence ID" value="ROH76246.1"/>
    <property type="molecule type" value="Genomic_DNA"/>
</dbReference>
<sequence length="79" mass="8921">MQQNEPMVFFLRDSAEVWSLALPVVHSIPAGMEGQFVTAIYGQTLQQLQQRFPDMVLITESEAAALQTVRGNNEQQNRD</sequence>
<organism evidence="1 2">
    <name type="scientific">Lonsdalea populi</name>
    <dbReference type="NCBI Taxonomy" id="1172565"/>
    <lineage>
        <taxon>Bacteria</taxon>
        <taxon>Pseudomonadati</taxon>
        <taxon>Pseudomonadota</taxon>
        <taxon>Gammaproteobacteria</taxon>
        <taxon>Enterobacterales</taxon>
        <taxon>Pectobacteriaceae</taxon>
        <taxon>Lonsdalea</taxon>
    </lineage>
</organism>
<comment type="caution">
    <text evidence="1">The sequence shown here is derived from an EMBL/GenBank/DDBJ whole genome shotgun (WGS) entry which is preliminary data.</text>
</comment>
<protein>
    <submittedName>
        <fullName evidence="1">Uncharacterized protein</fullName>
    </submittedName>
</protein>
<dbReference type="Proteomes" id="UP000274511">
    <property type="component" value="Unassembled WGS sequence"/>
</dbReference>
<name>A0A3N0U6L6_9GAMM</name>
<proteinExistence type="predicted"/>
<accession>A0A3N0U6L6</accession>
<evidence type="ECO:0000313" key="2">
    <source>
        <dbReference type="Proteomes" id="UP000274511"/>
    </source>
</evidence>
<dbReference type="RefSeq" id="WP_123244717.1">
    <property type="nucleotide sequence ID" value="NZ_RJUJ01000025.1"/>
</dbReference>